<dbReference type="EMBL" id="JAVDWN010000001">
    <property type="protein sequence ID" value="MDR7162246.1"/>
    <property type="molecule type" value="Genomic_DNA"/>
</dbReference>
<evidence type="ECO:0008006" key="4">
    <source>
        <dbReference type="Google" id="ProtNLM"/>
    </source>
</evidence>
<keyword evidence="1" id="KW-1133">Transmembrane helix</keyword>
<gene>
    <name evidence="2" type="ORF">J2X12_000247</name>
</gene>
<organism evidence="2 3">
    <name type="scientific">Pseudarthrobacter oxydans</name>
    <name type="common">Arthrobacter oxydans</name>
    <dbReference type="NCBI Taxonomy" id="1671"/>
    <lineage>
        <taxon>Bacteria</taxon>
        <taxon>Bacillati</taxon>
        <taxon>Actinomycetota</taxon>
        <taxon>Actinomycetes</taxon>
        <taxon>Micrococcales</taxon>
        <taxon>Micrococcaceae</taxon>
        <taxon>Pseudarthrobacter</taxon>
    </lineage>
</organism>
<name>A0AAW8N5J8_PSEOX</name>
<protein>
    <recommendedName>
        <fullName evidence="4">Integral membrane protein</fullName>
    </recommendedName>
</protein>
<evidence type="ECO:0000313" key="3">
    <source>
        <dbReference type="Proteomes" id="UP001262032"/>
    </source>
</evidence>
<feature type="transmembrane region" description="Helical" evidence="1">
    <location>
        <begin position="205"/>
        <end position="228"/>
    </location>
</feature>
<evidence type="ECO:0000256" key="1">
    <source>
        <dbReference type="SAM" id="Phobius"/>
    </source>
</evidence>
<feature type="transmembrane region" description="Helical" evidence="1">
    <location>
        <begin position="174"/>
        <end position="193"/>
    </location>
</feature>
<keyword evidence="1" id="KW-0812">Transmembrane</keyword>
<keyword evidence="1" id="KW-0472">Membrane</keyword>
<dbReference type="RefSeq" id="WP_310111310.1">
    <property type="nucleotide sequence ID" value="NZ_JAVDTN010000005.1"/>
</dbReference>
<reference evidence="2" key="1">
    <citation type="submission" date="2023-07" db="EMBL/GenBank/DDBJ databases">
        <title>Sorghum-associated microbial communities from plants grown in Nebraska, USA.</title>
        <authorList>
            <person name="Schachtman D."/>
        </authorList>
    </citation>
    <scope>NUCLEOTIDE SEQUENCE</scope>
    <source>
        <strain evidence="2">BE261</strain>
    </source>
</reference>
<evidence type="ECO:0000313" key="2">
    <source>
        <dbReference type="EMBL" id="MDR7162246.1"/>
    </source>
</evidence>
<dbReference type="GeneID" id="97422330"/>
<sequence length="283" mass="28809">MRSFVSAAATVLAVLLAAVAVPAVWLDRNIVQEQGFVELAAPLGRDPGFQQQLAAAAVATIDTSAVPGVLSDLIQPVLEDAASALTALPEYPDAWEETLRRSHRLSFASPAADDGGSAPASSLTLDVAPLVSLGAGEIARTTGLPLDPPDQTLINVGQPEHREWTERLTTYAPAGYLLAGGSAIALLLALVAANRRWTVVAGAGAGALLLAAAWTLASGIASAAAVSADSGNEVANMFRDELVAAAAADFRAWTMAAAAGGGALLLLALVAGFATRRRGRASR</sequence>
<dbReference type="AlphaFoldDB" id="A0AAW8N5J8"/>
<proteinExistence type="predicted"/>
<accession>A0AAW8N5J8</accession>
<feature type="transmembrane region" description="Helical" evidence="1">
    <location>
        <begin position="252"/>
        <end position="274"/>
    </location>
</feature>
<comment type="caution">
    <text evidence="2">The sequence shown here is derived from an EMBL/GenBank/DDBJ whole genome shotgun (WGS) entry which is preliminary data.</text>
</comment>
<dbReference type="Proteomes" id="UP001262032">
    <property type="component" value="Unassembled WGS sequence"/>
</dbReference>